<dbReference type="STRING" id="35608.A0A2U1KWJ8"/>
<dbReference type="EMBL" id="PKPP01013299">
    <property type="protein sequence ID" value="PWA41125.1"/>
    <property type="molecule type" value="Genomic_DNA"/>
</dbReference>
<feature type="domain" description="PB1" evidence="2">
    <location>
        <begin position="67"/>
        <end position="151"/>
    </location>
</feature>
<dbReference type="GO" id="GO:0003700">
    <property type="term" value="F:DNA-binding transcription factor activity"/>
    <property type="evidence" value="ECO:0007669"/>
    <property type="project" value="InterPro"/>
</dbReference>
<dbReference type="SMART" id="SM00666">
    <property type="entry name" value="PB1"/>
    <property type="match status" value="1"/>
</dbReference>
<evidence type="ECO:0000259" key="2">
    <source>
        <dbReference type="PROSITE" id="PS51745"/>
    </source>
</evidence>
<evidence type="ECO:0000313" key="3">
    <source>
        <dbReference type="EMBL" id="PWA41125.1"/>
    </source>
</evidence>
<dbReference type="InterPro" id="IPR045012">
    <property type="entry name" value="NLP"/>
</dbReference>
<dbReference type="Pfam" id="PF00564">
    <property type="entry name" value="PB1"/>
    <property type="match status" value="1"/>
</dbReference>
<sequence length="153" mass="16956">MSFRWICGKHVSKPNLSIEAHGSSMISSSTKELGDSIETLNPIPKPPQARSASPEKNVAKVSQDIRTVTVKATYKDDMIKFQFSLSSGLLELKQEVARSFLLENTRLHLKYRDEDDDLILLACDADLSILIMPYSATTGGNNTIKLMVQIADD</sequence>
<evidence type="ECO:0000256" key="1">
    <source>
        <dbReference type="SAM" id="MobiDB-lite"/>
    </source>
</evidence>
<dbReference type="SUPFAM" id="SSF54277">
    <property type="entry name" value="CAD &amp; PB1 domains"/>
    <property type="match status" value="1"/>
</dbReference>
<protein>
    <submittedName>
        <fullName evidence="3">PB1 domain, RWP-RK domain protein</fullName>
    </submittedName>
</protein>
<dbReference type="InterPro" id="IPR053793">
    <property type="entry name" value="PB1-like"/>
</dbReference>
<organism evidence="3 4">
    <name type="scientific">Artemisia annua</name>
    <name type="common">Sweet wormwood</name>
    <dbReference type="NCBI Taxonomy" id="35608"/>
    <lineage>
        <taxon>Eukaryota</taxon>
        <taxon>Viridiplantae</taxon>
        <taxon>Streptophyta</taxon>
        <taxon>Embryophyta</taxon>
        <taxon>Tracheophyta</taxon>
        <taxon>Spermatophyta</taxon>
        <taxon>Magnoliopsida</taxon>
        <taxon>eudicotyledons</taxon>
        <taxon>Gunneridae</taxon>
        <taxon>Pentapetalae</taxon>
        <taxon>asterids</taxon>
        <taxon>campanulids</taxon>
        <taxon>Asterales</taxon>
        <taxon>Asteraceae</taxon>
        <taxon>Asteroideae</taxon>
        <taxon>Anthemideae</taxon>
        <taxon>Artemisiinae</taxon>
        <taxon>Artemisia</taxon>
    </lineage>
</organism>
<gene>
    <name evidence="3" type="ORF">CTI12_AA556420</name>
</gene>
<name>A0A2U1KWJ8_ARTAN</name>
<proteinExistence type="predicted"/>
<reference evidence="3 4" key="1">
    <citation type="journal article" date="2018" name="Mol. Plant">
        <title>The genome of Artemisia annua provides insight into the evolution of Asteraceae family and artemisinin biosynthesis.</title>
        <authorList>
            <person name="Shen Q."/>
            <person name="Zhang L."/>
            <person name="Liao Z."/>
            <person name="Wang S."/>
            <person name="Yan T."/>
            <person name="Shi P."/>
            <person name="Liu M."/>
            <person name="Fu X."/>
            <person name="Pan Q."/>
            <person name="Wang Y."/>
            <person name="Lv Z."/>
            <person name="Lu X."/>
            <person name="Zhang F."/>
            <person name="Jiang W."/>
            <person name="Ma Y."/>
            <person name="Chen M."/>
            <person name="Hao X."/>
            <person name="Li L."/>
            <person name="Tang Y."/>
            <person name="Lv G."/>
            <person name="Zhou Y."/>
            <person name="Sun X."/>
            <person name="Brodelius P.E."/>
            <person name="Rose J.K.C."/>
            <person name="Tang K."/>
        </authorList>
    </citation>
    <scope>NUCLEOTIDE SEQUENCE [LARGE SCALE GENOMIC DNA]</scope>
    <source>
        <strain evidence="4">cv. Huhao1</strain>
        <tissue evidence="3">Leaf</tissue>
    </source>
</reference>
<dbReference type="Gene3D" id="3.10.20.90">
    <property type="entry name" value="Phosphatidylinositol 3-kinase Catalytic Subunit, Chain A, domain 1"/>
    <property type="match status" value="1"/>
</dbReference>
<feature type="region of interest" description="Disordered" evidence="1">
    <location>
        <begin position="36"/>
        <end position="58"/>
    </location>
</feature>
<dbReference type="Proteomes" id="UP000245207">
    <property type="component" value="Unassembled WGS sequence"/>
</dbReference>
<dbReference type="PANTHER" id="PTHR32002">
    <property type="entry name" value="PROTEIN NLP8"/>
    <property type="match status" value="1"/>
</dbReference>
<dbReference type="PROSITE" id="PS51745">
    <property type="entry name" value="PB1"/>
    <property type="match status" value="1"/>
</dbReference>
<comment type="caution">
    <text evidence="3">The sequence shown here is derived from an EMBL/GenBank/DDBJ whole genome shotgun (WGS) entry which is preliminary data.</text>
</comment>
<dbReference type="InterPro" id="IPR000270">
    <property type="entry name" value="PB1_dom"/>
</dbReference>
<dbReference type="AlphaFoldDB" id="A0A2U1KWJ8"/>
<keyword evidence="4" id="KW-1185">Reference proteome</keyword>
<evidence type="ECO:0000313" key="4">
    <source>
        <dbReference type="Proteomes" id="UP000245207"/>
    </source>
</evidence>
<dbReference type="PANTHER" id="PTHR32002:SF35">
    <property type="entry name" value="PROTEIN NLP6"/>
    <property type="match status" value="1"/>
</dbReference>
<accession>A0A2U1KWJ8</accession>